<dbReference type="PANTHER" id="PTHR33223:SF6">
    <property type="entry name" value="CCHC-TYPE DOMAIN-CONTAINING PROTEIN"/>
    <property type="match status" value="1"/>
</dbReference>
<reference evidence="1" key="1">
    <citation type="submission" date="2020-08" db="EMBL/GenBank/DDBJ databases">
        <title>Multicomponent nature underlies the extraordinary mechanical properties of spider dragline silk.</title>
        <authorList>
            <person name="Kono N."/>
            <person name="Nakamura H."/>
            <person name="Mori M."/>
            <person name="Yoshida Y."/>
            <person name="Ohtoshi R."/>
            <person name="Malay A.D."/>
            <person name="Moran D.A.P."/>
            <person name="Tomita M."/>
            <person name="Numata K."/>
            <person name="Arakawa K."/>
        </authorList>
    </citation>
    <scope>NUCLEOTIDE SEQUENCE</scope>
</reference>
<evidence type="ECO:0000313" key="2">
    <source>
        <dbReference type="Proteomes" id="UP000887159"/>
    </source>
</evidence>
<sequence>MPAMVGYLNHWATAAPRYAEDNNEGTLNDLTILRMQSQKNDDGTFPDKTELLKEIESLRKQVELLSNRPPRIDTRDIIDNFFEWIKEVERISKLAHWSNELKLTNAISRLSGSAKNWQLTTGKNFNDWTVWKTAFASRFKRRITMQEFLAHQSERKMKHSETLVDYIYAKDALLEKALFTIPQQVRISMIIGDVTEEKWQIALAIQNSDTVEELIDRATSLDAIRSVK</sequence>
<dbReference type="AlphaFoldDB" id="A0A8X6WA89"/>
<keyword evidence="2" id="KW-1185">Reference proteome</keyword>
<accession>A0A8X6WA89</accession>
<dbReference type="Proteomes" id="UP000887159">
    <property type="component" value="Unassembled WGS sequence"/>
</dbReference>
<proteinExistence type="predicted"/>
<comment type="caution">
    <text evidence="1">The sequence shown here is derived from an EMBL/GenBank/DDBJ whole genome shotgun (WGS) entry which is preliminary data.</text>
</comment>
<dbReference type="PANTHER" id="PTHR33223">
    <property type="entry name" value="CCHC-TYPE DOMAIN-CONTAINING PROTEIN"/>
    <property type="match status" value="1"/>
</dbReference>
<name>A0A8X6WA89_TRICX</name>
<protein>
    <recommendedName>
        <fullName evidence="3">Retrotransposon gag domain-containing protein</fullName>
    </recommendedName>
</protein>
<evidence type="ECO:0000313" key="1">
    <source>
        <dbReference type="EMBL" id="GFY31268.1"/>
    </source>
</evidence>
<gene>
    <name evidence="1" type="primary">AVEN_206587_1</name>
    <name evidence="1" type="ORF">TNCV_752301</name>
</gene>
<evidence type="ECO:0008006" key="3">
    <source>
        <dbReference type="Google" id="ProtNLM"/>
    </source>
</evidence>
<dbReference type="EMBL" id="BMAU01021397">
    <property type="protein sequence ID" value="GFY31268.1"/>
    <property type="molecule type" value="Genomic_DNA"/>
</dbReference>
<organism evidence="1 2">
    <name type="scientific">Trichonephila clavipes</name>
    <name type="common">Golden silk orbweaver</name>
    <name type="synonym">Nephila clavipes</name>
    <dbReference type="NCBI Taxonomy" id="2585209"/>
    <lineage>
        <taxon>Eukaryota</taxon>
        <taxon>Metazoa</taxon>
        <taxon>Ecdysozoa</taxon>
        <taxon>Arthropoda</taxon>
        <taxon>Chelicerata</taxon>
        <taxon>Arachnida</taxon>
        <taxon>Araneae</taxon>
        <taxon>Araneomorphae</taxon>
        <taxon>Entelegynae</taxon>
        <taxon>Araneoidea</taxon>
        <taxon>Nephilidae</taxon>
        <taxon>Trichonephila</taxon>
    </lineage>
</organism>